<keyword evidence="1" id="KW-0677">Repeat</keyword>
<evidence type="ECO:0000256" key="3">
    <source>
        <dbReference type="ARBA" id="ARBA00022821"/>
    </source>
</evidence>
<evidence type="ECO:0000256" key="2">
    <source>
        <dbReference type="ARBA" id="ARBA00022741"/>
    </source>
</evidence>
<sequence length="811" mass="93915">MAVEEAIVSFVIERLSDLLLNEAKFLHGVKSQVENAKIKLEYMRAFIKDADAYVRNGDERVRLLVVQVRENSYALEDVIETYTLKVALKKNRGVISVLKRFVSIFKEGVDVHRVGARIEEISSNIDTWTSELQKYGVQKSVEKAAETCSSQIQERSELRRTYSHFGGNDVVGFSKDIKELVAHLTANKENNHTLDWHRVISVCGMGGLGKTTLARKVYHHATVRNHFDCFAWVSISQQCVVREVWEGILFGLSSPTQEKRKEIKNMVDSEIAKELYNLQKQRKCLVLLDDIWRTSTWDRLKAAFPFTPHDETDSKIFLTTRIKNVALHADKNGFIHEPQCLNENESWELFQNKSSCFVKKLTRDERKYIIKSEYHGVSWVLGLSYDELPSYLKSCFLYLARYPEDVTIQVKELCHMLTAEGLILQRESSTETIEDVAYDCLTEFVKRSMVQVKDYGLTGRMKTFIIHDLMRDLCLSKAEDENFMKFIDLRETEKKKKPLYYASTNVRRVAIHLCNDGTNDVFRFVSTINESLRCLIVDTRNHHPGKHELRLVFNRFLMLRVFKLHGSYYRINLGIRLPNEIGKLIHLRLLSIGGGISLENFPSSIGNLRYLQTLKVHSSYGILIPNVLWMLKQLRYIYLPYLCRKTFSRGMKLSNVGNLQTLVGAPITYLARSDFLQLTNLKKLKIRGEFTMIPQMSHSIAFCLYKCILMGHEMVCSEGGFPQLESLKIKCVFDLKEWKVEEGALSSLHYLEINHCCRLKRVSDGLRYITTLKKMVIKKMAKQFKERVDERGEDFYKVKHVLSRVFLNCDG</sequence>
<dbReference type="SUPFAM" id="SSF52058">
    <property type="entry name" value="L domain-like"/>
    <property type="match status" value="1"/>
</dbReference>
<proteinExistence type="predicted"/>
<evidence type="ECO:0000259" key="7">
    <source>
        <dbReference type="Pfam" id="PF23598"/>
    </source>
</evidence>
<dbReference type="CDD" id="cd14798">
    <property type="entry name" value="RX-CC_like"/>
    <property type="match status" value="1"/>
</dbReference>
<feature type="domain" description="Disease resistance protein winged helix" evidence="6">
    <location>
        <begin position="402"/>
        <end position="474"/>
    </location>
</feature>
<keyword evidence="3" id="KW-0611">Plant defense</keyword>
<dbReference type="GO" id="GO:0098542">
    <property type="term" value="P:defense response to other organism"/>
    <property type="evidence" value="ECO:0007669"/>
    <property type="project" value="TreeGrafter"/>
</dbReference>
<dbReference type="Proteomes" id="UP000525078">
    <property type="component" value="Unassembled WGS sequence"/>
</dbReference>
<dbReference type="Gene3D" id="3.40.50.300">
    <property type="entry name" value="P-loop containing nucleotide triphosphate hydrolases"/>
    <property type="match status" value="1"/>
</dbReference>
<evidence type="ECO:0000256" key="1">
    <source>
        <dbReference type="ARBA" id="ARBA00022737"/>
    </source>
</evidence>
<dbReference type="InterPro" id="IPR002182">
    <property type="entry name" value="NB-ARC"/>
</dbReference>
<dbReference type="AlphaFoldDB" id="A0A7J6EFQ7"/>
<dbReference type="FunFam" id="1.10.10.10:FF:000322">
    <property type="entry name" value="Probable disease resistance protein At1g63360"/>
    <property type="match status" value="1"/>
</dbReference>
<name>A0A7J6EFQ7_CANSA</name>
<dbReference type="InterPro" id="IPR055414">
    <property type="entry name" value="LRR_R13L4/SHOC2-like"/>
</dbReference>
<dbReference type="Pfam" id="PF00931">
    <property type="entry name" value="NB-ARC"/>
    <property type="match status" value="1"/>
</dbReference>
<dbReference type="InterPro" id="IPR027417">
    <property type="entry name" value="P-loop_NTPase"/>
</dbReference>
<reference evidence="8 9" key="1">
    <citation type="journal article" date="2020" name="bioRxiv">
        <title>Sequence and annotation of 42 cannabis genomes reveals extensive copy number variation in cannabinoid synthesis and pathogen resistance genes.</title>
        <authorList>
            <person name="Mckernan K.J."/>
            <person name="Helbert Y."/>
            <person name="Kane L.T."/>
            <person name="Ebling H."/>
            <person name="Zhang L."/>
            <person name="Liu B."/>
            <person name="Eaton Z."/>
            <person name="Mclaughlin S."/>
            <person name="Kingan S."/>
            <person name="Baybayan P."/>
            <person name="Concepcion G."/>
            <person name="Jordan M."/>
            <person name="Riva A."/>
            <person name="Barbazuk W."/>
            <person name="Harkins T."/>
        </authorList>
    </citation>
    <scope>NUCLEOTIDE SEQUENCE [LARGE SCALE GENOMIC DNA]</scope>
    <source>
        <strain evidence="9">cv. Jamaican Lion 4</strain>
        <tissue evidence="8">Leaf</tissue>
    </source>
</reference>
<gene>
    <name evidence="8" type="ORF">F8388_002801</name>
</gene>
<organism evidence="8 9">
    <name type="scientific">Cannabis sativa</name>
    <name type="common">Hemp</name>
    <name type="synonym">Marijuana</name>
    <dbReference type="NCBI Taxonomy" id="3483"/>
    <lineage>
        <taxon>Eukaryota</taxon>
        <taxon>Viridiplantae</taxon>
        <taxon>Streptophyta</taxon>
        <taxon>Embryophyta</taxon>
        <taxon>Tracheophyta</taxon>
        <taxon>Spermatophyta</taxon>
        <taxon>Magnoliopsida</taxon>
        <taxon>eudicotyledons</taxon>
        <taxon>Gunneridae</taxon>
        <taxon>Pentapetalae</taxon>
        <taxon>rosids</taxon>
        <taxon>fabids</taxon>
        <taxon>Rosales</taxon>
        <taxon>Cannabaceae</taxon>
        <taxon>Cannabis</taxon>
    </lineage>
</organism>
<dbReference type="InterPro" id="IPR044974">
    <property type="entry name" value="Disease_R_plants"/>
</dbReference>
<protein>
    <submittedName>
        <fullName evidence="8">Uncharacterized protein</fullName>
    </submittedName>
</protein>
<dbReference type="Gene3D" id="1.20.5.4130">
    <property type="match status" value="1"/>
</dbReference>
<dbReference type="PANTHER" id="PTHR23155">
    <property type="entry name" value="DISEASE RESISTANCE PROTEIN RP"/>
    <property type="match status" value="1"/>
</dbReference>
<dbReference type="InterPro" id="IPR032675">
    <property type="entry name" value="LRR_dom_sf"/>
</dbReference>
<feature type="domain" description="Disease resistance N-terminal" evidence="5">
    <location>
        <begin position="7"/>
        <end position="91"/>
    </location>
</feature>
<dbReference type="Pfam" id="PF18052">
    <property type="entry name" value="Rx_N"/>
    <property type="match status" value="1"/>
</dbReference>
<comment type="caution">
    <text evidence="8">The sequence shown here is derived from an EMBL/GenBank/DDBJ whole genome shotgun (WGS) entry which is preliminary data.</text>
</comment>
<dbReference type="Pfam" id="PF23598">
    <property type="entry name" value="LRR_14"/>
    <property type="match status" value="1"/>
</dbReference>
<dbReference type="InterPro" id="IPR041118">
    <property type="entry name" value="Rx_N"/>
</dbReference>
<evidence type="ECO:0000259" key="5">
    <source>
        <dbReference type="Pfam" id="PF18052"/>
    </source>
</evidence>
<dbReference type="Gene3D" id="3.80.10.10">
    <property type="entry name" value="Ribonuclease Inhibitor"/>
    <property type="match status" value="1"/>
</dbReference>
<dbReference type="PANTHER" id="PTHR23155:SF1185">
    <property type="entry name" value="DISEASE RESISTANCE RPP8-LIKE PROTEIN 3-RELATED"/>
    <property type="match status" value="1"/>
</dbReference>
<dbReference type="InterPro" id="IPR036388">
    <property type="entry name" value="WH-like_DNA-bd_sf"/>
</dbReference>
<dbReference type="SUPFAM" id="SSF52540">
    <property type="entry name" value="P-loop containing nucleoside triphosphate hydrolases"/>
    <property type="match status" value="1"/>
</dbReference>
<feature type="domain" description="NB-ARC" evidence="4">
    <location>
        <begin position="177"/>
        <end position="354"/>
    </location>
</feature>
<feature type="domain" description="Disease resistance R13L4/SHOC-2-like LRR" evidence="7">
    <location>
        <begin position="552"/>
        <end position="688"/>
    </location>
</feature>
<evidence type="ECO:0000259" key="4">
    <source>
        <dbReference type="Pfam" id="PF00931"/>
    </source>
</evidence>
<evidence type="ECO:0000313" key="9">
    <source>
        <dbReference type="Proteomes" id="UP000525078"/>
    </source>
</evidence>
<dbReference type="GO" id="GO:0043531">
    <property type="term" value="F:ADP binding"/>
    <property type="evidence" value="ECO:0007669"/>
    <property type="project" value="InterPro"/>
</dbReference>
<dbReference type="Pfam" id="PF23559">
    <property type="entry name" value="WHD_DRP"/>
    <property type="match status" value="1"/>
</dbReference>
<evidence type="ECO:0000313" key="8">
    <source>
        <dbReference type="EMBL" id="KAF4357293.1"/>
    </source>
</evidence>
<keyword evidence="2" id="KW-0547">Nucleotide-binding</keyword>
<accession>A0A7J6EFQ7</accession>
<dbReference type="EMBL" id="JAATIP010000238">
    <property type="protein sequence ID" value="KAF4357293.1"/>
    <property type="molecule type" value="Genomic_DNA"/>
</dbReference>
<dbReference type="InterPro" id="IPR038005">
    <property type="entry name" value="RX-like_CC"/>
</dbReference>
<dbReference type="InterPro" id="IPR058922">
    <property type="entry name" value="WHD_DRP"/>
</dbReference>
<dbReference type="PRINTS" id="PR00364">
    <property type="entry name" value="DISEASERSIST"/>
</dbReference>
<dbReference type="FunFam" id="3.40.50.300:FF:001091">
    <property type="entry name" value="Probable disease resistance protein At1g61300"/>
    <property type="match status" value="1"/>
</dbReference>
<feature type="non-terminal residue" evidence="8">
    <location>
        <position position="811"/>
    </location>
</feature>
<dbReference type="Gene3D" id="1.10.10.10">
    <property type="entry name" value="Winged helix-like DNA-binding domain superfamily/Winged helix DNA-binding domain"/>
    <property type="match status" value="1"/>
</dbReference>
<evidence type="ECO:0000259" key="6">
    <source>
        <dbReference type="Pfam" id="PF23559"/>
    </source>
</evidence>